<dbReference type="PANTHER" id="PTHR35910">
    <property type="entry name" value="2EXR DOMAIN-CONTAINING PROTEIN"/>
    <property type="match status" value="1"/>
</dbReference>
<evidence type="ECO:0000313" key="2">
    <source>
        <dbReference type="EMBL" id="ETS78815.1"/>
    </source>
</evidence>
<organism evidence="2 3">
    <name type="scientific">Pestalotiopsis fici (strain W106-1 / CGMCC3.15140)</name>
    <dbReference type="NCBI Taxonomy" id="1229662"/>
    <lineage>
        <taxon>Eukaryota</taxon>
        <taxon>Fungi</taxon>
        <taxon>Dikarya</taxon>
        <taxon>Ascomycota</taxon>
        <taxon>Pezizomycotina</taxon>
        <taxon>Sordariomycetes</taxon>
        <taxon>Xylariomycetidae</taxon>
        <taxon>Amphisphaeriales</taxon>
        <taxon>Sporocadaceae</taxon>
        <taxon>Pestalotiopsis</taxon>
    </lineage>
</organism>
<proteinExistence type="predicted"/>
<dbReference type="EMBL" id="KI912114">
    <property type="protein sequence ID" value="ETS78815.1"/>
    <property type="molecule type" value="Genomic_DNA"/>
</dbReference>
<dbReference type="OMA" id="AREIWIV"/>
<evidence type="ECO:0000259" key="1">
    <source>
        <dbReference type="Pfam" id="PF20150"/>
    </source>
</evidence>
<feature type="domain" description="2EXR" evidence="1">
    <location>
        <begin position="3"/>
        <end position="94"/>
    </location>
</feature>
<dbReference type="PANTHER" id="PTHR35910:SF1">
    <property type="entry name" value="2EXR DOMAIN-CONTAINING PROTEIN"/>
    <property type="match status" value="1"/>
</dbReference>
<dbReference type="Proteomes" id="UP000030651">
    <property type="component" value="Unassembled WGS sequence"/>
</dbReference>
<evidence type="ECO:0000313" key="3">
    <source>
        <dbReference type="Proteomes" id="UP000030651"/>
    </source>
</evidence>
<dbReference type="OrthoDB" id="3473305at2759"/>
<dbReference type="InterPro" id="IPR045518">
    <property type="entry name" value="2EXR"/>
</dbReference>
<accession>W3WY97</accession>
<keyword evidence="3" id="KW-1185">Reference proteome</keyword>
<dbReference type="KEGG" id="pfy:PFICI_08668"/>
<gene>
    <name evidence="2" type="ORF">PFICI_08668</name>
</gene>
<dbReference type="RefSeq" id="XP_007835440.1">
    <property type="nucleotide sequence ID" value="XM_007837249.1"/>
</dbReference>
<dbReference type="eggNOG" id="ENOG502T4D9">
    <property type="taxonomic scope" value="Eukaryota"/>
</dbReference>
<reference evidence="3" key="1">
    <citation type="journal article" date="2015" name="BMC Genomics">
        <title>Genomic and transcriptomic analysis of the endophytic fungus Pestalotiopsis fici reveals its lifestyle and high potential for synthesis of natural products.</title>
        <authorList>
            <person name="Wang X."/>
            <person name="Zhang X."/>
            <person name="Liu L."/>
            <person name="Xiang M."/>
            <person name="Wang W."/>
            <person name="Sun X."/>
            <person name="Che Y."/>
            <person name="Guo L."/>
            <person name="Liu G."/>
            <person name="Guo L."/>
            <person name="Wang C."/>
            <person name="Yin W.B."/>
            <person name="Stadler M."/>
            <person name="Zhang X."/>
            <person name="Liu X."/>
        </authorList>
    </citation>
    <scope>NUCLEOTIDE SEQUENCE [LARGE SCALE GENOMIC DNA]</scope>
    <source>
        <strain evidence="3">W106-1 / CGMCC3.15140</strain>
    </source>
</reference>
<dbReference type="InParanoid" id="W3WY97"/>
<dbReference type="Pfam" id="PF20150">
    <property type="entry name" value="2EXR"/>
    <property type="match status" value="1"/>
</dbReference>
<dbReference type="HOGENOM" id="CLU_071377_3_0_1"/>
<dbReference type="AlphaFoldDB" id="W3WY97"/>
<dbReference type="GeneID" id="19273681"/>
<protein>
    <recommendedName>
        <fullName evidence="1">2EXR domain-containing protein</fullName>
    </recommendedName>
</protein>
<sequence length="236" mass="27199">MSFGGLPYALRCHIWALAVEPRRITDMRIHKSKEKFSKKDRDMGKDVLYETSPTPAPALMHVCHESRQLAPYRRAFTAGTKPRWTWVNFELDTFGVTSLYGIHELVSHQSEVQRLHVRTDDDWDWYESATNGGALNVLRDFDKLREMQIVLQPGDIMWEDVYTEWGFAGCKSSVKFIDEGSGLVLTGQQLKMVTDWRTIFSFDNEGNPPESDQLSDEIQWAADEDSHLTLAQIREI</sequence>
<name>W3WY97_PESFW</name>